<proteinExistence type="predicted"/>
<dbReference type="EMBL" id="AP014940">
    <property type="protein sequence ID" value="BAW00276.1"/>
    <property type="molecule type" value="Genomic_DNA"/>
</dbReference>
<protein>
    <submittedName>
        <fullName evidence="2">Uncharacterized protein</fullName>
    </submittedName>
</protein>
<name>A0AAU9AN10_LYSEN</name>
<feature type="region of interest" description="Disordered" evidence="1">
    <location>
        <begin position="14"/>
        <end position="34"/>
    </location>
</feature>
<evidence type="ECO:0000256" key="1">
    <source>
        <dbReference type="SAM" id="MobiDB-lite"/>
    </source>
</evidence>
<evidence type="ECO:0000313" key="3">
    <source>
        <dbReference type="Proteomes" id="UP000218824"/>
    </source>
</evidence>
<evidence type="ECO:0000313" key="2">
    <source>
        <dbReference type="EMBL" id="BAW00276.1"/>
    </source>
</evidence>
<dbReference type="AlphaFoldDB" id="A0AAU9AN10"/>
<dbReference type="KEGG" id="lem:LEN_4788"/>
<organism evidence="2 3">
    <name type="scientific">Lysobacter enzymogenes</name>
    <dbReference type="NCBI Taxonomy" id="69"/>
    <lineage>
        <taxon>Bacteria</taxon>
        <taxon>Pseudomonadati</taxon>
        <taxon>Pseudomonadota</taxon>
        <taxon>Gammaproteobacteria</taxon>
        <taxon>Lysobacterales</taxon>
        <taxon>Lysobacteraceae</taxon>
        <taxon>Lysobacter</taxon>
    </lineage>
</organism>
<gene>
    <name evidence="2" type="ORF">LEN_4788</name>
</gene>
<accession>A0AAU9AN10</accession>
<dbReference type="Proteomes" id="UP000218824">
    <property type="component" value="Chromosome"/>
</dbReference>
<reference evidence="2 3" key="1">
    <citation type="journal article" date="2017" name="DNA Res.">
        <title>Complete genome sequence and expression profile of the commercial lytic enzyme producer Lysobacter enzymogenes M497-1.</title>
        <authorList>
            <person name="Takami H."/>
            <person name="Toyoda A."/>
            <person name="Uchiyama I."/>
            <person name="Itoh T."/>
            <person name="Takaki Y."/>
            <person name="Arai W."/>
            <person name="Nishi S."/>
            <person name="Kawai M."/>
            <person name="Shinya K."/>
            <person name="Ikeda H."/>
        </authorList>
    </citation>
    <scope>NUCLEOTIDE SEQUENCE [LARGE SCALE GENOMIC DNA]</scope>
    <source>
        <strain evidence="2 3">M497-1</strain>
    </source>
</reference>
<sequence>MRAGGDKATVVRIAPANGLGRQQHGGRGAAEAATAADAGAELEADAAGLRRRVERPASAMRALRARRGG</sequence>